<sequence>MSVSSSTIYLPYRLTATATANATYYLHQIQIHRVIQNHLRGTNSPVRPSLSSWAAPAASQPGSDGIPGDSHRCPARSHFALGLPCTLEPGGASSSSSSSSRTRNAACNHVSQAPNPQPQPSELGPGGGRNSRKESAIEFWGNPLGLWSSIRGLTLSRSVCRSVGRSAEDVRRTSR</sequence>
<feature type="region of interest" description="Disordered" evidence="1">
    <location>
        <begin position="89"/>
        <end position="135"/>
    </location>
</feature>
<evidence type="ECO:0000256" key="1">
    <source>
        <dbReference type="SAM" id="MobiDB-lite"/>
    </source>
</evidence>
<comment type="caution">
    <text evidence="2">The sequence shown here is derived from an EMBL/GenBank/DDBJ whole genome shotgun (WGS) entry which is preliminary data.</text>
</comment>
<reference evidence="2 3" key="1">
    <citation type="submission" date="2016-12" db="EMBL/GenBank/DDBJ databases">
        <title>The genomes of Aspergillus section Nigri reveals drivers in fungal speciation.</title>
        <authorList>
            <consortium name="DOE Joint Genome Institute"/>
            <person name="Vesth T.C."/>
            <person name="Nybo J."/>
            <person name="Theobald S."/>
            <person name="Brandl J."/>
            <person name="Frisvad J.C."/>
            <person name="Nielsen K.F."/>
            <person name="Lyhne E.K."/>
            <person name="Kogle M.E."/>
            <person name="Kuo A."/>
            <person name="Riley R."/>
            <person name="Clum A."/>
            <person name="Nolan M."/>
            <person name="Lipzen A."/>
            <person name="Salamov A."/>
            <person name="Henrissat B."/>
            <person name="Wiebenga A."/>
            <person name="De Vries R.P."/>
            <person name="Grigoriev I.V."/>
            <person name="Mortensen U.H."/>
            <person name="Andersen M.R."/>
            <person name="Baker S.E."/>
        </authorList>
    </citation>
    <scope>NUCLEOTIDE SEQUENCE [LARGE SCALE GENOMIC DNA]</scope>
    <source>
        <strain evidence="2 3">CBS 117.55</strain>
    </source>
</reference>
<evidence type="ECO:0000313" key="2">
    <source>
        <dbReference type="EMBL" id="PWY92793.1"/>
    </source>
</evidence>
<dbReference type="GeneID" id="37064399"/>
<keyword evidence="3" id="KW-1185">Reference proteome</keyword>
<evidence type="ECO:0000313" key="3">
    <source>
        <dbReference type="Proteomes" id="UP000247233"/>
    </source>
</evidence>
<accession>A0A317X2K9</accession>
<name>A0A317X2K9_9EURO</name>
<organism evidence="2 3">
    <name type="scientific">Aspergillus heteromorphus CBS 117.55</name>
    <dbReference type="NCBI Taxonomy" id="1448321"/>
    <lineage>
        <taxon>Eukaryota</taxon>
        <taxon>Fungi</taxon>
        <taxon>Dikarya</taxon>
        <taxon>Ascomycota</taxon>
        <taxon>Pezizomycotina</taxon>
        <taxon>Eurotiomycetes</taxon>
        <taxon>Eurotiomycetidae</taxon>
        <taxon>Eurotiales</taxon>
        <taxon>Aspergillaceae</taxon>
        <taxon>Aspergillus</taxon>
        <taxon>Aspergillus subgen. Circumdati</taxon>
    </lineage>
</organism>
<feature type="compositionally biased region" description="Low complexity" evidence="1">
    <location>
        <begin position="48"/>
        <end position="63"/>
    </location>
</feature>
<proteinExistence type="predicted"/>
<dbReference type="AlphaFoldDB" id="A0A317X2K9"/>
<feature type="region of interest" description="Disordered" evidence="1">
    <location>
        <begin position="42"/>
        <end position="73"/>
    </location>
</feature>
<feature type="compositionally biased region" description="Polar residues" evidence="1">
    <location>
        <begin position="101"/>
        <end position="114"/>
    </location>
</feature>
<gene>
    <name evidence="2" type="ORF">BO70DRAFT_357935</name>
</gene>
<dbReference type="VEuPathDB" id="FungiDB:BO70DRAFT_357935"/>
<dbReference type="EMBL" id="MSFL01000001">
    <property type="protein sequence ID" value="PWY92793.1"/>
    <property type="molecule type" value="Genomic_DNA"/>
</dbReference>
<dbReference type="RefSeq" id="XP_025404532.1">
    <property type="nucleotide sequence ID" value="XM_025542162.1"/>
</dbReference>
<dbReference type="Proteomes" id="UP000247233">
    <property type="component" value="Unassembled WGS sequence"/>
</dbReference>
<protein>
    <submittedName>
        <fullName evidence="2">Uncharacterized protein</fullName>
    </submittedName>
</protein>